<dbReference type="EMBL" id="CM029047">
    <property type="protein sequence ID" value="KAG2582953.1"/>
    <property type="molecule type" value="Genomic_DNA"/>
</dbReference>
<organism evidence="6 7">
    <name type="scientific">Panicum virgatum</name>
    <name type="common">Blackwell switchgrass</name>
    <dbReference type="NCBI Taxonomy" id="38727"/>
    <lineage>
        <taxon>Eukaryota</taxon>
        <taxon>Viridiplantae</taxon>
        <taxon>Streptophyta</taxon>
        <taxon>Embryophyta</taxon>
        <taxon>Tracheophyta</taxon>
        <taxon>Spermatophyta</taxon>
        <taxon>Magnoliopsida</taxon>
        <taxon>Liliopsida</taxon>
        <taxon>Poales</taxon>
        <taxon>Poaceae</taxon>
        <taxon>PACMAD clade</taxon>
        <taxon>Panicoideae</taxon>
        <taxon>Panicodae</taxon>
        <taxon>Paniceae</taxon>
        <taxon>Panicinae</taxon>
        <taxon>Panicum</taxon>
        <taxon>Panicum sect. Hiantes</taxon>
    </lineage>
</organism>
<keyword evidence="3" id="KW-0460">Magnesium</keyword>
<dbReference type="InterPro" id="IPR002985">
    <property type="entry name" value="Arg_decrbxlase"/>
</dbReference>
<keyword evidence="5" id="KW-1133">Transmembrane helix</keyword>
<dbReference type="EC" id="4.1.1.19" evidence="3"/>
<evidence type="ECO:0000313" key="6">
    <source>
        <dbReference type="EMBL" id="KAG2582953.1"/>
    </source>
</evidence>
<dbReference type="Gene3D" id="2.40.37.10">
    <property type="entry name" value="Lyase, Ornithine Decarboxylase, Chain A, domain 1"/>
    <property type="match status" value="1"/>
</dbReference>
<keyword evidence="3" id="KW-0745">Spermidine biosynthesis</keyword>
<dbReference type="InterPro" id="IPR009006">
    <property type="entry name" value="Ala_racemase/Decarboxylase_C"/>
</dbReference>
<evidence type="ECO:0000256" key="4">
    <source>
        <dbReference type="SAM" id="MobiDB-lite"/>
    </source>
</evidence>
<keyword evidence="7" id="KW-1185">Reference proteome</keyword>
<feature type="region of interest" description="Disordered" evidence="4">
    <location>
        <begin position="105"/>
        <end position="151"/>
    </location>
</feature>
<proteinExistence type="inferred from homology"/>
<keyword evidence="2 3" id="KW-0663">Pyridoxal phosphate</keyword>
<accession>A0A8T0RDN0</accession>
<comment type="caution">
    <text evidence="6">The sequence shown here is derived from an EMBL/GenBank/DDBJ whole genome shotgun (WGS) entry which is preliminary data.</text>
</comment>
<name>A0A8T0RDN0_PANVG</name>
<evidence type="ECO:0000256" key="5">
    <source>
        <dbReference type="SAM" id="Phobius"/>
    </source>
</evidence>
<comment type="cofactor">
    <cofactor evidence="3">
        <name>Mg(2+)</name>
        <dbReference type="ChEBI" id="CHEBI:18420"/>
    </cofactor>
</comment>
<reference evidence="6" key="1">
    <citation type="submission" date="2020-05" db="EMBL/GenBank/DDBJ databases">
        <title>WGS assembly of Panicum virgatum.</title>
        <authorList>
            <person name="Lovell J.T."/>
            <person name="Jenkins J."/>
            <person name="Shu S."/>
            <person name="Juenger T.E."/>
            <person name="Schmutz J."/>
        </authorList>
    </citation>
    <scope>NUCLEOTIDE SEQUENCE</scope>
    <source>
        <strain evidence="6">AP13</strain>
    </source>
</reference>
<dbReference type="GO" id="GO:0008792">
    <property type="term" value="F:arginine decarboxylase activity"/>
    <property type="evidence" value="ECO:0007669"/>
    <property type="project" value="UniProtKB-EC"/>
</dbReference>
<keyword evidence="5" id="KW-0812">Transmembrane</keyword>
<feature type="compositionally biased region" description="Basic residues" evidence="4">
    <location>
        <begin position="121"/>
        <end position="134"/>
    </location>
</feature>
<dbReference type="GO" id="GO:0008295">
    <property type="term" value="P:spermidine biosynthetic process"/>
    <property type="evidence" value="ECO:0007669"/>
    <property type="project" value="UniProtKB-KW"/>
</dbReference>
<evidence type="ECO:0000256" key="1">
    <source>
        <dbReference type="ARBA" id="ARBA00001933"/>
    </source>
</evidence>
<dbReference type="AlphaFoldDB" id="A0A8T0RDN0"/>
<protein>
    <recommendedName>
        <fullName evidence="3">Arginine decarboxylase</fullName>
        <ecNumber evidence="3">4.1.1.19</ecNumber>
    </recommendedName>
</protein>
<gene>
    <name evidence="6" type="ORF">PVAP13_6KG144512</name>
</gene>
<keyword evidence="3" id="KW-0456">Lyase</keyword>
<dbReference type="PRINTS" id="PR01180">
    <property type="entry name" value="ARGDCRBXLASE"/>
</dbReference>
<dbReference type="PANTHER" id="PTHR43295">
    <property type="entry name" value="ARGININE DECARBOXYLASE"/>
    <property type="match status" value="1"/>
</dbReference>
<dbReference type="PANTHER" id="PTHR43295:SF2">
    <property type="entry name" value="ARGININE DECARBOXYLASE 2"/>
    <property type="match status" value="1"/>
</dbReference>
<comment type="cofactor">
    <cofactor evidence="1 3">
        <name>pyridoxal 5'-phosphate</name>
        <dbReference type="ChEBI" id="CHEBI:597326"/>
    </cofactor>
</comment>
<keyword evidence="3" id="KW-0210">Decarboxylase</keyword>
<sequence length="151" mass="17147">MYKLAKKMCKRMTSDSSTIYNYHMNLFVFSLVADYWGVGQLFPMMPVSRLDERPTLRGTHVDITCDSDGKINKFIGSVETLPLHPRPGARRLLCGRAPIRVVAGGTGLQAQPVQRPDPRGRRGWQRRQRRLQGRIRRDGPDDGGDHGHHEV</sequence>
<keyword evidence="5" id="KW-0472">Membrane</keyword>
<feature type="transmembrane region" description="Helical" evidence="5">
    <location>
        <begin position="20"/>
        <end position="38"/>
    </location>
</feature>
<feature type="compositionally biased region" description="Basic and acidic residues" evidence="4">
    <location>
        <begin position="135"/>
        <end position="151"/>
    </location>
</feature>
<comment type="similarity">
    <text evidence="3">Belongs to the Orn/Lys/Arg decarboxylase class-II family. SpeA subfamily.</text>
</comment>
<dbReference type="Proteomes" id="UP000823388">
    <property type="component" value="Chromosome 6K"/>
</dbReference>
<evidence type="ECO:0000256" key="2">
    <source>
        <dbReference type="ARBA" id="ARBA00022898"/>
    </source>
</evidence>
<evidence type="ECO:0000313" key="7">
    <source>
        <dbReference type="Proteomes" id="UP000823388"/>
    </source>
</evidence>
<comment type="catalytic activity">
    <reaction evidence="3">
        <text>L-arginine + H(+) = agmatine + CO2</text>
        <dbReference type="Rhea" id="RHEA:17641"/>
        <dbReference type="ChEBI" id="CHEBI:15378"/>
        <dbReference type="ChEBI" id="CHEBI:16526"/>
        <dbReference type="ChEBI" id="CHEBI:32682"/>
        <dbReference type="ChEBI" id="CHEBI:58145"/>
        <dbReference type="EC" id="4.1.1.19"/>
    </reaction>
</comment>
<evidence type="ECO:0000256" key="3">
    <source>
        <dbReference type="RuleBase" id="RU003740"/>
    </source>
</evidence>
<comment type="pathway">
    <text evidence="3">Amine and polyamine biosynthesis; agmatine biosynthesis; agmatine from L-arginine: step 1/1.</text>
</comment>
<dbReference type="GO" id="GO:0006527">
    <property type="term" value="P:L-arginine catabolic process"/>
    <property type="evidence" value="ECO:0007669"/>
    <property type="project" value="InterPro"/>
</dbReference>